<evidence type="ECO:0000256" key="1">
    <source>
        <dbReference type="SAM" id="Phobius"/>
    </source>
</evidence>
<name>A0A336M4U7_CULSO</name>
<keyword evidence="1" id="KW-0812">Transmembrane</keyword>
<keyword evidence="1" id="KW-1133">Transmembrane helix</keyword>
<gene>
    <name evidence="2" type="primary">CSON009874</name>
</gene>
<keyword evidence="1" id="KW-0472">Membrane</keyword>
<reference evidence="2" key="1">
    <citation type="submission" date="2018-07" db="EMBL/GenBank/DDBJ databases">
        <authorList>
            <person name="Quirk P.G."/>
            <person name="Krulwich T.A."/>
        </authorList>
    </citation>
    <scope>NUCLEOTIDE SEQUENCE</scope>
</reference>
<feature type="transmembrane region" description="Helical" evidence="1">
    <location>
        <begin position="47"/>
        <end position="66"/>
    </location>
</feature>
<sequence length="98" mass="11148">MPGTDSGTVNMKFVGNSKVIDLLQENGFSNRYNYINNEFIKLTKSELNLCFFFVAIVSPISLLTIVKSKKCPYACRSISDSLAKRSKLPSYYMKMEMK</sequence>
<organism evidence="2">
    <name type="scientific">Culicoides sonorensis</name>
    <name type="common">Biting midge</name>
    <dbReference type="NCBI Taxonomy" id="179676"/>
    <lineage>
        <taxon>Eukaryota</taxon>
        <taxon>Metazoa</taxon>
        <taxon>Ecdysozoa</taxon>
        <taxon>Arthropoda</taxon>
        <taxon>Hexapoda</taxon>
        <taxon>Insecta</taxon>
        <taxon>Pterygota</taxon>
        <taxon>Neoptera</taxon>
        <taxon>Endopterygota</taxon>
        <taxon>Diptera</taxon>
        <taxon>Nematocera</taxon>
        <taxon>Chironomoidea</taxon>
        <taxon>Ceratopogonidae</taxon>
        <taxon>Ceratopogoninae</taxon>
        <taxon>Culicoides</taxon>
        <taxon>Monoculicoides</taxon>
    </lineage>
</organism>
<proteinExistence type="predicted"/>
<protein>
    <submittedName>
        <fullName evidence="2">CSON009874 protein</fullName>
    </submittedName>
</protein>
<evidence type="ECO:0000313" key="2">
    <source>
        <dbReference type="EMBL" id="SSX23963.1"/>
    </source>
</evidence>
<dbReference type="EMBL" id="UFQT01000396">
    <property type="protein sequence ID" value="SSX23963.1"/>
    <property type="molecule type" value="Genomic_DNA"/>
</dbReference>
<dbReference type="AlphaFoldDB" id="A0A336M4U7"/>
<accession>A0A336M4U7</accession>
<dbReference type="VEuPathDB" id="VectorBase:CSON009874"/>